<dbReference type="Proteomes" id="UP001516400">
    <property type="component" value="Unassembled WGS sequence"/>
</dbReference>
<name>A0ABD2NPR5_9CUCU</name>
<comment type="caution">
    <text evidence="2">The sequence shown here is derived from an EMBL/GenBank/DDBJ whole genome shotgun (WGS) entry which is preliminary data.</text>
</comment>
<sequence length="67" mass="8172">MESDRAKKAQEETHPTARIRAEKEERQQQYQDLNKRVKRSAKRDKREWTEQPNYAETEWKNEPTSQP</sequence>
<proteinExistence type="predicted"/>
<keyword evidence="3" id="KW-1185">Reference proteome</keyword>
<evidence type="ECO:0000313" key="2">
    <source>
        <dbReference type="EMBL" id="KAL3280693.1"/>
    </source>
</evidence>
<dbReference type="EMBL" id="JABFTP020000144">
    <property type="protein sequence ID" value="KAL3280693.1"/>
    <property type="molecule type" value="Genomic_DNA"/>
</dbReference>
<reference evidence="2 3" key="1">
    <citation type="journal article" date="2021" name="BMC Biol.">
        <title>Horizontally acquired antibacterial genes associated with adaptive radiation of ladybird beetles.</title>
        <authorList>
            <person name="Li H.S."/>
            <person name="Tang X.F."/>
            <person name="Huang Y.H."/>
            <person name="Xu Z.Y."/>
            <person name="Chen M.L."/>
            <person name="Du X.Y."/>
            <person name="Qiu B.Y."/>
            <person name="Chen P.T."/>
            <person name="Zhang W."/>
            <person name="Slipinski A."/>
            <person name="Escalona H.E."/>
            <person name="Waterhouse R.M."/>
            <person name="Zwick A."/>
            <person name="Pang H."/>
        </authorList>
    </citation>
    <scope>NUCLEOTIDE SEQUENCE [LARGE SCALE GENOMIC DNA]</scope>
    <source>
        <strain evidence="2">SYSU2018</strain>
    </source>
</reference>
<feature type="compositionally biased region" description="Basic and acidic residues" evidence="1">
    <location>
        <begin position="1"/>
        <end position="27"/>
    </location>
</feature>
<gene>
    <name evidence="2" type="ORF">HHI36_003930</name>
</gene>
<feature type="non-terminal residue" evidence="2">
    <location>
        <position position="67"/>
    </location>
</feature>
<accession>A0ABD2NPR5</accession>
<protein>
    <submittedName>
        <fullName evidence="2">Uncharacterized protein</fullName>
    </submittedName>
</protein>
<evidence type="ECO:0000313" key="3">
    <source>
        <dbReference type="Proteomes" id="UP001516400"/>
    </source>
</evidence>
<organism evidence="2 3">
    <name type="scientific">Cryptolaemus montrouzieri</name>
    <dbReference type="NCBI Taxonomy" id="559131"/>
    <lineage>
        <taxon>Eukaryota</taxon>
        <taxon>Metazoa</taxon>
        <taxon>Ecdysozoa</taxon>
        <taxon>Arthropoda</taxon>
        <taxon>Hexapoda</taxon>
        <taxon>Insecta</taxon>
        <taxon>Pterygota</taxon>
        <taxon>Neoptera</taxon>
        <taxon>Endopterygota</taxon>
        <taxon>Coleoptera</taxon>
        <taxon>Polyphaga</taxon>
        <taxon>Cucujiformia</taxon>
        <taxon>Coccinelloidea</taxon>
        <taxon>Coccinellidae</taxon>
        <taxon>Scymninae</taxon>
        <taxon>Scymnini</taxon>
        <taxon>Cryptolaemus</taxon>
    </lineage>
</organism>
<evidence type="ECO:0000256" key="1">
    <source>
        <dbReference type="SAM" id="MobiDB-lite"/>
    </source>
</evidence>
<feature type="region of interest" description="Disordered" evidence="1">
    <location>
        <begin position="1"/>
        <end position="67"/>
    </location>
</feature>
<dbReference type="AlphaFoldDB" id="A0ABD2NPR5"/>